<feature type="transmembrane region" description="Helical" evidence="1">
    <location>
        <begin position="72"/>
        <end position="96"/>
    </location>
</feature>
<organism evidence="2 3">
    <name type="scientific">Rufibacter immobilis</name>
    <dbReference type="NCBI Taxonomy" id="1348778"/>
    <lineage>
        <taxon>Bacteria</taxon>
        <taxon>Pseudomonadati</taxon>
        <taxon>Bacteroidota</taxon>
        <taxon>Cytophagia</taxon>
        <taxon>Cytophagales</taxon>
        <taxon>Hymenobacteraceae</taxon>
        <taxon>Rufibacter</taxon>
    </lineage>
</organism>
<feature type="transmembrane region" description="Helical" evidence="1">
    <location>
        <begin position="12"/>
        <end position="34"/>
    </location>
</feature>
<protein>
    <submittedName>
        <fullName evidence="2">DUF4199 domain-containing protein</fullName>
    </submittedName>
</protein>
<keyword evidence="1" id="KW-0812">Transmembrane</keyword>
<keyword evidence="1" id="KW-0472">Membrane</keyword>
<dbReference type="OrthoDB" id="1122768at2"/>
<keyword evidence="1" id="KW-1133">Transmembrane helix</keyword>
<comment type="caution">
    <text evidence="2">The sequence shown here is derived from an EMBL/GenBank/DDBJ whole genome shotgun (WGS) entry which is preliminary data.</text>
</comment>
<dbReference type="RefSeq" id="WP_123133406.1">
    <property type="nucleotide sequence ID" value="NZ_RJJE01000009.1"/>
</dbReference>
<reference evidence="2 3" key="1">
    <citation type="submission" date="2018-11" db="EMBL/GenBank/DDBJ databases">
        <title>Rufibacter latericius sp. nov., isolated from water in Baiyang Lake.</title>
        <authorList>
            <person name="Yang Y."/>
        </authorList>
    </citation>
    <scope>NUCLEOTIDE SEQUENCE [LARGE SCALE GENOMIC DNA]</scope>
    <source>
        <strain evidence="2 3">MCC P1</strain>
    </source>
</reference>
<dbReference type="Pfam" id="PF13858">
    <property type="entry name" value="DUF4199"/>
    <property type="match status" value="1"/>
</dbReference>
<evidence type="ECO:0000313" key="2">
    <source>
        <dbReference type="EMBL" id="RNI30330.1"/>
    </source>
</evidence>
<proteinExistence type="predicted"/>
<accession>A0A3M9MXV9</accession>
<dbReference type="AlphaFoldDB" id="A0A3M9MXV9"/>
<keyword evidence="3" id="KW-1185">Reference proteome</keyword>
<evidence type="ECO:0000313" key="3">
    <source>
        <dbReference type="Proteomes" id="UP000271010"/>
    </source>
</evidence>
<dbReference type="EMBL" id="RJJE01000009">
    <property type="protein sequence ID" value="RNI30330.1"/>
    <property type="molecule type" value="Genomic_DNA"/>
</dbReference>
<evidence type="ECO:0000256" key="1">
    <source>
        <dbReference type="SAM" id="Phobius"/>
    </source>
</evidence>
<dbReference type="Proteomes" id="UP000271010">
    <property type="component" value="Unassembled WGS sequence"/>
</dbReference>
<gene>
    <name evidence="2" type="ORF">EFA69_12675</name>
</gene>
<feature type="transmembrane region" description="Helical" evidence="1">
    <location>
        <begin position="140"/>
        <end position="164"/>
    </location>
</feature>
<dbReference type="InterPro" id="IPR025250">
    <property type="entry name" value="DUF4199"/>
</dbReference>
<sequence length="172" mass="19084">MNERTVTPGSVGVRYGIITGFISIIFSLILYVTGLHTNKAVTYIGMIIPIAGIVLAYNYFKKENNGYMSYGQGLGIGTLLATVSGVLSSIFAYIYLKFIDPNIIEQIRNSSIEEMERNGMSDEQIEAATSMTEKFTTPEMMFIFGLIGAVFLGFIFSLIIAAIMKRNRPEFE</sequence>
<feature type="transmembrane region" description="Helical" evidence="1">
    <location>
        <begin position="40"/>
        <end position="60"/>
    </location>
</feature>
<name>A0A3M9MXV9_9BACT</name>